<reference evidence="2" key="2">
    <citation type="submission" date="2020-09" db="EMBL/GenBank/DDBJ databases">
        <authorList>
            <person name="Sun Q."/>
            <person name="Kim S."/>
        </authorList>
    </citation>
    <scope>NUCLEOTIDE SEQUENCE</scope>
    <source>
        <strain evidence="2">KCTC 12870</strain>
    </source>
</reference>
<dbReference type="Gene3D" id="3.30.420.10">
    <property type="entry name" value="Ribonuclease H-like superfamily/Ribonuclease H"/>
    <property type="match status" value="1"/>
</dbReference>
<proteinExistence type="predicted"/>
<protein>
    <recommendedName>
        <fullName evidence="1">Exonuclease domain-containing protein</fullName>
    </recommendedName>
</protein>
<evidence type="ECO:0000313" key="3">
    <source>
        <dbReference type="Proteomes" id="UP000642829"/>
    </source>
</evidence>
<dbReference type="InterPro" id="IPR013520">
    <property type="entry name" value="Ribonucl_H"/>
</dbReference>
<dbReference type="Proteomes" id="UP000642829">
    <property type="component" value="Unassembled WGS sequence"/>
</dbReference>
<dbReference type="GO" id="GO:0006259">
    <property type="term" value="P:DNA metabolic process"/>
    <property type="evidence" value="ECO:0007669"/>
    <property type="project" value="UniProtKB-ARBA"/>
</dbReference>
<dbReference type="InterPro" id="IPR012337">
    <property type="entry name" value="RNaseH-like_sf"/>
</dbReference>
<accession>A0A8J3DET0</accession>
<dbReference type="GO" id="GO:0004527">
    <property type="term" value="F:exonuclease activity"/>
    <property type="evidence" value="ECO:0007669"/>
    <property type="project" value="UniProtKB-ARBA"/>
</dbReference>
<dbReference type="EMBL" id="BMXG01000028">
    <property type="protein sequence ID" value="GHC12250.1"/>
    <property type="molecule type" value="Genomic_DNA"/>
</dbReference>
<comment type="caution">
    <text evidence="2">The sequence shown here is derived from an EMBL/GenBank/DDBJ whole genome shotgun (WGS) entry which is preliminary data.</text>
</comment>
<name>A0A8J3DET0_9BACT</name>
<dbReference type="AlphaFoldDB" id="A0A8J3DET0"/>
<dbReference type="Pfam" id="PF00929">
    <property type="entry name" value="RNase_T"/>
    <property type="match status" value="1"/>
</dbReference>
<evidence type="ECO:0000313" key="2">
    <source>
        <dbReference type="EMBL" id="GHC12250.1"/>
    </source>
</evidence>
<dbReference type="GO" id="GO:0003676">
    <property type="term" value="F:nucleic acid binding"/>
    <property type="evidence" value="ECO:0007669"/>
    <property type="project" value="InterPro"/>
</dbReference>
<dbReference type="InterPro" id="IPR036397">
    <property type="entry name" value="RNaseH_sf"/>
</dbReference>
<organism evidence="2 3">
    <name type="scientific">Cerasicoccus arenae</name>
    <dbReference type="NCBI Taxonomy" id="424488"/>
    <lineage>
        <taxon>Bacteria</taxon>
        <taxon>Pseudomonadati</taxon>
        <taxon>Verrucomicrobiota</taxon>
        <taxon>Opitutia</taxon>
        <taxon>Puniceicoccales</taxon>
        <taxon>Cerasicoccaceae</taxon>
        <taxon>Cerasicoccus</taxon>
    </lineage>
</organism>
<feature type="domain" description="Exonuclease" evidence="1">
    <location>
        <begin position="8"/>
        <end position="193"/>
    </location>
</feature>
<gene>
    <name evidence="2" type="ORF">GCM10007047_32000</name>
</gene>
<evidence type="ECO:0000259" key="1">
    <source>
        <dbReference type="SMART" id="SM00479"/>
    </source>
</evidence>
<dbReference type="RefSeq" id="WP_189517131.1">
    <property type="nucleotide sequence ID" value="NZ_BMXG01000028.1"/>
</dbReference>
<keyword evidence="3" id="KW-1185">Reference proteome</keyword>
<dbReference type="CDD" id="cd06127">
    <property type="entry name" value="DEDDh"/>
    <property type="match status" value="1"/>
</dbReference>
<sequence>MPSWRDIPVYVIDFEGAPKTGVVEYGVVEMRGGGVASTSTRLCRPRDELTSQDTRLHGIAQSDVSDCAPFADEWERFRDWRGGGVFGAHHAAVEQGLLKQQWNYPPASPDYLGGGRVADWGPWVDTRRLYEVVYPGLESYQLGALIERFALQSELAALAESHCPEKRQRAHCALYDALASALLLLRLLAEPGYEDASIGWLLEHSLPSAEKKQAARQGDLFE</sequence>
<dbReference type="SUPFAM" id="SSF53098">
    <property type="entry name" value="Ribonuclease H-like"/>
    <property type="match status" value="1"/>
</dbReference>
<dbReference type="SMART" id="SM00479">
    <property type="entry name" value="EXOIII"/>
    <property type="match status" value="1"/>
</dbReference>
<reference evidence="2" key="1">
    <citation type="journal article" date="2014" name="Int. J. Syst. Evol. Microbiol.">
        <title>Complete genome sequence of Corynebacterium casei LMG S-19264T (=DSM 44701T), isolated from a smear-ripened cheese.</title>
        <authorList>
            <consortium name="US DOE Joint Genome Institute (JGI-PGF)"/>
            <person name="Walter F."/>
            <person name="Albersmeier A."/>
            <person name="Kalinowski J."/>
            <person name="Ruckert C."/>
        </authorList>
    </citation>
    <scope>NUCLEOTIDE SEQUENCE</scope>
    <source>
        <strain evidence="2">KCTC 12870</strain>
    </source>
</reference>